<comment type="caution">
    <text evidence="3">The sequence shown here is derived from an EMBL/GenBank/DDBJ whole genome shotgun (WGS) entry which is preliminary data.</text>
</comment>
<dbReference type="EMBL" id="BMWP01000015">
    <property type="protein sequence ID" value="GGW38022.1"/>
    <property type="molecule type" value="Genomic_DNA"/>
</dbReference>
<keyword evidence="4" id="KW-1185">Reference proteome</keyword>
<dbReference type="PANTHER" id="PTHR43818">
    <property type="entry name" value="BCDNA.GH03377"/>
    <property type="match status" value="1"/>
</dbReference>
<reference evidence="3" key="2">
    <citation type="submission" date="2020-09" db="EMBL/GenBank/DDBJ databases">
        <authorList>
            <person name="Sun Q."/>
            <person name="Kim S."/>
        </authorList>
    </citation>
    <scope>NUCLEOTIDE SEQUENCE</scope>
    <source>
        <strain evidence="3">KCTC 12113</strain>
    </source>
</reference>
<dbReference type="RefSeq" id="WP_026813447.1">
    <property type="nucleotide sequence ID" value="NZ_BMWP01000015.1"/>
</dbReference>
<dbReference type="AlphaFoldDB" id="A0A918IYE2"/>
<gene>
    <name evidence="3" type="ORF">GCM10007383_23540</name>
</gene>
<dbReference type="InterPro" id="IPR036291">
    <property type="entry name" value="NAD(P)-bd_dom_sf"/>
</dbReference>
<dbReference type="InterPro" id="IPR000683">
    <property type="entry name" value="Gfo/Idh/MocA-like_OxRdtase_N"/>
</dbReference>
<organism evidence="3 4">
    <name type="scientific">Arenibacter certesii</name>
    <dbReference type="NCBI Taxonomy" id="228955"/>
    <lineage>
        <taxon>Bacteria</taxon>
        <taxon>Pseudomonadati</taxon>
        <taxon>Bacteroidota</taxon>
        <taxon>Flavobacteriia</taxon>
        <taxon>Flavobacteriales</taxon>
        <taxon>Flavobacteriaceae</taxon>
        <taxon>Arenibacter</taxon>
    </lineage>
</organism>
<proteinExistence type="predicted"/>
<dbReference type="PANTHER" id="PTHR43818:SF10">
    <property type="entry name" value="NADH-DEPENDENT DEHYDROGENASE-RELATED"/>
    <property type="match status" value="1"/>
</dbReference>
<dbReference type="Proteomes" id="UP000634668">
    <property type="component" value="Unassembled WGS sequence"/>
</dbReference>
<dbReference type="GO" id="GO:0000166">
    <property type="term" value="F:nucleotide binding"/>
    <property type="evidence" value="ECO:0007669"/>
    <property type="project" value="InterPro"/>
</dbReference>
<dbReference type="Pfam" id="PF19051">
    <property type="entry name" value="GFO_IDH_MocA_C2"/>
    <property type="match status" value="1"/>
</dbReference>
<evidence type="ECO:0000313" key="4">
    <source>
        <dbReference type="Proteomes" id="UP000634668"/>
    </source>
</evidence>
<evidence type="ECO:0000259" key="2">
    <source>
        <dbReference type="Pfam" id="PF19051"/>
    </source>
</evidence>
<protein>
    <submittedName>
        <fullName evidence="3">Dehydrogenase</fullName>
    </submittedName>
</protein>
<dbReference type="Gene3D" id="3.40.50.720">
    <property type="entry name" value="NAD(P)-binding Rossmann-like Domain"/>
    <property type="match status" value="1"/>
</dbReference>
<dbReference type="SUPFAM" id="SSF55347">
    <property type="entry name" value="Glyceraldehyde-3-phosphate dehydrogenase-like, C-terminal domain"/>
    <property type="match status" value="1"/>
</dbReference>
<feature type="domain" description="Gfo/Idh/MocA-like oxidoreductase bacterial type C-terminal" evidence="2">
    <location>
        <begin position="199"/>
        <end position="252"/>
    </location>
</feature>
<name>A0A918IYE2_9FLAO</name>
<dbReference type="Pfam" id="PF01408">
    <property type="entry name" value="GFO_IDH_MocA"/>
    <property type="match status" value="1"/>
</dbReference>
<sequence>MQRRKFIKNVAATSAAFSIVPSFVLGKNHIPPSDTLYIGAFGVGGRGFDVIKGLHNTKKVKFVTFCDVDDRSAAISYKEYPEAKRFKDYRKVYEEHLNQIDAIMVATPDHMHASIALPFMRAKKHAYIEKPLTHNINEARLLTRVAKENGIVTQMGNQGASSDGSREAREWVDSGIIGKVYKVDCWTNRPVWPQGIPAPIVKNKIPKELDWDLWIGVAAMRDYNHTYLPFKWRGWWDFGTGALGDMGCHIMETPFSVLDLGYPTEAEASCTTNWVDDFVEADYNQSCPSSSIVRLKFKTQEHGEIALNWYDGGLLPDLPDSLKDGERIGDTGGGSIFYGTRGVLICDTYSRNPRLVPSSTMELLNAPKPYLKRIEDDINGHQRNFVEACLNGTETSSDFKRAGPLTEAVLMGNLAIRAFQFKNYKPGKKAGDWDPFEYPGRRKILWDGENMRVTNFDKANEWVKGTYRQGWELG</sequence>
<feature type="domain" description="Gfo/Idh/MocA-like oxidoreductase N-terminal" evidence="1">
    <location>
        <begin position="39"/>
        <end position="156"/>
    </location>
</feature>
<evidence type="ECO:0000259" key="1">
    <source>
        <dbReference type="Pfam" id="PF01408"/>
    </source>
</evidence>
<evidence type="ECO:0000313" key="3">
    <source>
        <dbReference type="EMBL" id="GGW38022.1"/>
    </source>
</evidence>
<dbReference type="InterPro" id="IPR043906">
    <property type="entry name" value="Gfo/Idh/MocA_OxRdtase_bact_C"/>
</dbReference>
<dbReference type="Gene3D" id="3.30.360.10">
    <property type="entry name" value="Dihydrodipicolinate Reductase, domain 2"/>
    <property type="match status" value="1"/>
</dbReference>
<dbReference type="SUPFAM" id="SSF51735">
    <property type="entry name" value="NAD(P)-binding Rossmann-fold domains"/>
    <property type="match status" value="1"/>
</dbReference>
<reference evidence="3" key="1">
    <citation type="journal article" date="2014" name="Int. J. Syst. Evol. Microbiol.">
        <title>Complete genome sequence of Corynebacterium casei LMG S-19264T (=DSM 44701T), isolated from a smear-ripened cheese.</title>
        <authorList>
            <consortium name="US DOE Joint Genome Institute (JGI-PGF)"/>
            <person name="Walter F."/>
            <person name="Albersmeier A."/>
            <person name="Kalinowski J."/>
            <person name="Ruckert C."/>
        </authorList>
    </citation>
    <scope>NUCLEOTIDE SEQUENCE</scope>
    <source>
        <strain evidence="3">KCTC 12113</strain>
    </source>
</reference>
<dbReference type="InterPro" id="IPR050463">
    <property type="entry name" value="Gfo/Idh/MocA_oxidrdct_glycsds"/>
</dbReference>
<accession>A0A918IYE2</accession>